<evidence type="ECO:0000313" key="3">
    <source>
        <dbReference type="Proteomes" id="UP001201262"/>
    </source>
</evidence>
<evidence type="ECO:0000313" key="2">
    <source>
        <dbReference type="EMBL" id="KAH8703691.1"/>
    </source>
</evidence>
<dbReference type="EMBL" id="JAJTJA010000002">
    <property type="protein sequence ID" value="KAH8703691.1"/>
    <property type="molecule type" value="Genomic_DNA"/>
</dbReference>
<proteinExistence type="predicted"/>
<name>A0AAD4KY45_9EURO</name>
<dbReference type="Gene3D" id="3.40.50.1820">
    <property type="entry name" value="alpha/beta hydrolase"/>
    <property type="match status" value="1"/>
</dbReference>
<dbReference type="InterPro" id="IPR000073">
    <property type="entry name" value="AB_hydrolase_1"/>
</dbReference>
<dbReference type="GO" id="GO:0016787">
    <property type="term" value="F:hydrolase activity"/>
    <property type="evidence" value="ECO:0007669"/>
    <property type="project" value="UniProtKB-KW"/>
</dbReference>
<dbReference type="RefSeq" id="XP_046076709.1">
    <property type="nucleotide sequence ID" value="XM_046221632.1"/>
</dbReference>
<reference evidence="2" key="1">
    <citation type="submission" date="2021-12" db="EMBL/GenBank/DDBJ databases">
        <title>Convergent genome expansion in fungi linked to evolution of root-endophyte symbiosis.</title>
        <authorList>
            <consortium name="DOE Joint Genome Institute"/>
            <person name="Ke Y.-H."/>
            <person name="Bonito G."/>
            <person name="Liao H.-L."/>
            <person name="Looney B."/>
            <person name="Rojas-Flechas A."/>
            <person name="Nash J."/>
            <person name="Hameed K."/>
            <person name="Schadt C."/>
            <person name="Martin F."/>
            <person name="Crous P.W."/>
            <person name="Miettinen O."/>
            <person name="Magnuson J.K."/>
            <person name="Labbe J."/>
            <person name="Jacobson D."/>
            <person name="Doktycz M.J."/>
            <person name="Veneault-Fourrey C."/>
            <person name="Kuo A."/>
            <person name="Mondo S."/>
            <person name="Calhoun S."/>
            <person name="Riley R."/>
            <person name="Ohm R."/>
            <person name="LaButti K."/>
            <person name="Andreopoulos B."/>
            <person name="Pangilinan J."/>
            <person name="Nolan M."/>
            <person name="Tritt A."/>
            <person name="Clum A."/>
            <person name="Lipzen A."/>
            <person name="Daum C."/>
            <person name="Barry K."/>
            <person name="Grigoriev I.V."/>
            <person name="Vilgalys R."/>
        </authorList>
    </citation>
    <scope>NUCLEOTIDE SEQUENCE</scope>
    <source>
        <strain evidence="2">PMI_201</strain>
    </source>
</reference>
<feature type="domain" description="AB hydrolase-1" evidence="1">
    <location>
        <begin position="23"/>
        <end position="131"/>
    </location>
</feature>
<dbReference type="PRINTS" id="PR00111">
    <property type="entry name" value="ABHYDROLASE"/>
</dbReference>
<dbReference type="GeneID" id="70251919"/>
<dbReference type="SUPFAM" id="SSF53474">
    <property type="entry name" value="alpha/beta-Hydrolases"/>
    <property type="match status" value="1"/>
</dbReference>
<gene>
    <name evidence="2" type="ORF">BGW36DRAFT_444120</name>
</gene>
<dbReference type="AlphaFoldDB" id="A0AAD4KY45"/>
<dbReference type="Pfam" id="PF00561">
    <property type="entry name" value="Abhydrolase_1"/>
    <property type="match status" value="1"/>
</dbReference>
<sequence>MSALIFDFEGLPITYDHAGVGAPILFLHNLGGERSIWAAQADALKATNSVYALDWLGYGDSAVPDDGYTVDTYLRLLTSFIDSQGLRDVTLVGNCFGSAMCLLYAQQSPDNVRALVLINPLTAATLSPTRAGWAAWLLRHIPLRPIAVSLQLPGPIAGLVIREQLGQSGGEVPTAALRRRWTEKGRLLPLAEILPDLPRLAVLDTFEPDSSFPPITTIWGQQNRVLSSTAGARLNATLKPRRALTLPACGHLAMMEDPESVTEQVRFAASSIGSLSYQDKEAPLTLDP</sequence>
<dbReference type="Proteomes" id="UP001201262">
    <property type="component" value="Unassembled WGS sequence"/>
</dbReference>
<keyword evidence="3" id="KW-1185">Reference proteome</keyword>
<accession>A0AAD4KY45</accession>
<dbReference type="InterPro" id="IPR029058">
    <property type="entry name" value="AB_hydrolase_fold"/>
</dbReference>
<keyword evidence="2" id="KW-0378">Hydrolase</keyword>
<protein>
    <submittedName>
        <fullName evidence="2">Alpha/beta hydrolase fold protein</fullName>
    </submittedName>
</protein>
<evidence type="ECO:0000259" key="1">
    <source>
        <dbReference type="Pfam" id="PF00561"/>
    </source>
</evidence>
<comment type="caution">
    <text evidence="2">The sequence shown here is derived from an EMBL/GenBank/DDBJ whole genome shotgun (WGS) entry which is preliminary data.</text>
</comment>
<organism evidence="2 3">
    <name type="scientific">Talaromyces proteolyticus</name>
    <dbReference type="NCBI Taxonomy" id="1131652"/>
    <lineage>
        <taxon>Eukaryota</taxon>
        <taxon>Fungi</taxon>
        <taxon>Dikarya</taxon>
        <taxon>Ascomycota</taxon>
        <taxon>Pezizomycotina</taxon>
        <taxon>Eurotiomycetes</taxon>
        <taxon>Eurotiomycetidae</taxon>
        <taxon>Eurotiales</taxon>
        <taxon>Trichocomaceae</taxon>
        <taxon>Talaromyces</taxon>
        <taxon>Talaromyces sect. Bacilispori</taxon>
    </lineage>
</organism>
<dbReference type="PANTHER" id="PTHR46438">
    <property type="entry name" value="ALPHA/BETA-HYDROLASES SUPERFAMILY PROTEIN"/>
    <property type="match status" value="1"/>
</dbReference>